<evidence type="ECO:0000256" key="3">
    <source>
        <dbReference type="ARBA" id="ARBA00022989"/>
    </source>
</evidence>
<protein>
    <recommendedName>
        <fullName evidence="6">O-antigen ligase-related domain-containing protein</fullName>
    </recommendedName>
</protein>
<gene>
    <name evidence="7" type="ORF">GCM10007047_29590</name>
</gene>
<feature type="domain" description="O-antigen ligase-related" evidence="6">
    <location>
        <begin position="231"/>
        <end position="398"/>
    </location>
</feature>
<evidence type="ECO:0000256" key="1">
    <source>
        <dbReference type="ARBA" id="ARBA00004141"/>
    </source>
</evidence>
<dbReference type="InterPro" id="IPR051533">
    <property type="entry name" value="WaaL-like"/>
</dbReference>
<keyword evidence="3 5" id="KW-1133">Transmembrane helix</keyword>
<dbReference type="AlphaFoldDB" id="A0A8J3DCQ7"/>
<dbReference type="Proteomes" id="UP000642829">
    <property type="component" value="Unassembled WGS sequence"/>
</dbReference>
<feature type="transmembrane region" description="Helical" evidence="5">
    <location>
        <begin position="160"/>
        <end position="179"/>
    </location>
</feature>
<reference evidence="7" key="2">
    <citation type="submission" date="2020-09" db="EMBL/GenBank/DDBJ databases">
        <authorList>
            <person name="Sun Q."/>
            <person name="Kim S."/>
        </authorList>
    </citation>
    <scope>NUCLEOTIDE SEQUENCE</scope>
    <source>
        <strain evidence="7">KCTC 12870</strain>
    </source>
</reference>
<dbReference type="InterPro" id="IPR007016">
    <property type="entry name" value="O-antigen_ligase-rel_domated"/>
</dbReference>
<evidence type="ECO:0000313" key="7">
    <source>
        <dbReference type="EMBL" id="GHC10338.1"/>
    </source>
</evidence>
<feature type="transmembrane region" description="Helical" evidence="5">
    <location>
        <begin position="381"/>
        <end position="404"/>
    </location>
</feature>
<keyword evidence="8" id="KW-1185">Reference proteome</keyword>
<feature type="transmembrane region" description="Helical" evidence="5">
    <location>
        <begin position="266"/>
        <end position="286"/>
    </location>
</feature>
<evidence type="ECO:0000256" key="5">
    <source>
        <dbReference type="SAM" id="Phobius"/>
    </source>
</evidence>
<feature type="transmembrane region" description="Helical" evidence="5">
    <location>
        <begin position="424"/>
        <end position="457"/>
    </location>
</feature>
<proteinExistence type="predicted"/>
<dbReference type="PANTHER" id="PTHR37422:SF13">
    <property type="entry name" value="LIPOPOLYSACCHARIDE BIOSYNTHESIS PROTEIN PA4999-RELATED"/>
    <property type="match status" value="1"/>
</dbReference>
<feature type="transmembrane region" description="Helical" evidence="5">
    <location>
        <begin position="100"/>
        <end position="120"/>
    </location>
</feature>
<accession>A0A8J3DCQ7</accession>
<dbReference type="RefSeq" id="WP_189516627.1">
    <property type="nucleotide sequence ID" value="NZ_BMXG01000023.1"/>
</dbReference>
<feature type="transmembrane region" description="Helical" evidence="5">
    <location>
        <begin position="20"/>
        <end position="39"/>
    </location>
</feature>
<evidence type="ECO:0000313" key="8">
    <source>
        <dbReference type="Proteomes" id="UP000642829"/>
    </source>
</evidence>
<feature type="transmembrane region" description="Helical" evidence="5">
    <location>
        <begin position="46"/>
        <end position="63"/>
    </location>
</feature>
<comment type="caution">
    <text evidence="7">The sequence shown here is derived from an EMBL/GenBank/DDBJ whole genome shotgun (WGS) entry which is preliminary data.</text>
</comment>
<evidence type="ECO:0000256" key="2">
    <source>
        <dbReference type="ARBA" id="ARBA00022692"/>
    </source>
</evidence>
<name>A0A8J3DCQ7_9BACT</name>
<dbReference type="GO" id="GO:0016020">
    <property type="term" value="C:membrane"/>
    <property type="evidence" value="ECO:0007669"/>
    <property type="project" value="UniProtKB-SubCell"/>
</dbReference>
<feature type="transmembrane region" description="Helical" evidence="5">
    <location>
        <begin position="126"/>
        <end position="148"/>
    </location>
</feature>
<feature type="transmembrane region" description="Helical" evidence="5">
    <location>
        <begin position="194"/>
        <end position="215"/>
    </location>
</feature>
<reference evidence="7" key="1">
    <citation type="journal article" date="2014" name="Int. J. Syst. Evol. Microbiol.">
        <title>Complete genome sequence of Corynebacterium casei LMG S-19264T (=DSM 44701T), isolated from a smear-ripened cheese.</title>
        <authorList>
            <consortium name="US DOE Joint Genome Institute (JGI-PGF)"/>
            <person name="Walter F."/>
            <person name="Albersmeier A."/>
            <person name="Kalinowski J."/>
            <person name="Ruckert C."/>
        </authorList>
    </citation>
    <scope>NUCLEOTIDE SEQUENCE</scope>
    <source>
        <strain evidence="7">KCTC 12870</strain>
    </source>
</reference>
<evidence type="ECO:0000259" key="6">
    <source>
        <dbReference type="Pfam" id="PF04932"/>
    </source>
</evidence>
<evidence type="ECO:0000256" key="4">
    <source>
        <dbReference type="ARBA" id="ARBA00023136"/>
    </source>
</evidence>
<dbReference type="PANTHER" id="PTHR37422">
    <property type="entry name" value="TEICHURONIC ACID BIOSYNTHESIS PROTEIN TUAE"/>
    <property type="match status" value="1"/>
</dbReference>
<dbReference type="Pfam" id="PF04932">
    <property type="entry name" value="Wzy_C"/>
    <property type="match status" value="1"/>
</dbReference>
<feature type="transmembrane region" description="Helical" evidence="5">
    <location>
        <begin position="69"/>
        <end position="88"/>
    </location>
</feature>
<feature type="transmembrane region" description="Helical" evidence="5">
    <location>
        <begin position="227"/>
        <end position="260"/>
    </location>
</feature>
<organism evidence="7 8">
    <name type="scientific">Cerasicoccus arenae</name>
    <dbReference type="NCBI Taxonomy" id="424488"/>
    <lineage>
        <taxon>Bacteria</taxon>
        <taxon>Pseudomonadati</taxon>
        <taxon>Verrucomicrobiota</taxon>
        <taxon>Opitutia</taxon>
        <taxon>Puniceicoccales</taxon>
        <taxon>Cerasicoccaceae</taxon>
        <taxon>Cerasicoccus</taxon>
    </lineage>
</organism>
<keyword evidence="2 5" id="KW-0812">Transmembrane</keyword>
<keyword evidence="4 5" id="KW-0472">Membrane</keyword>
<sequence>MIAGTMLALLVGWQLGTGSLFGPLVLCGGLAYILIVTMLRCHWEALFMGLLVLGYLVGNRGFAQLMPPGLPMLPAEAGVLVVSLALILRIPLERDFSFRLTPLTVFIAVWMATSSAHMIFDLSSSGFLAIRDFAMVYYAVFFFGGMTLAKREQSIRIIEWALGIGFALMAVGYLLYLVAPEMFHQIRYRSSPVIYYKGDLVGIFAAAGIFFYYGVSTRCSGKLEKIGLTLLMGLSAGVLFLTLARSAMVGAAIGLCIMVIAGHWRILPRLLLVGVLGSALVIAVDISHERRLAESQLYAVFEHGVSLVDFAGSYDYQNPESKDTGDNNRFRLVWWRSLTEHVLENGPVQGLGFGYDLANPFIQEYYPQGNETFRTRSPHNFLLSVFGRTGMIGIFCWVLILGAMTNQAWRLVRKQKAREPLQPALIFLIMAWTIFFGALFQVVLEGPMGAVLFWLLLGLSQMTLPKASEETTDEKALAAENA</sequence>
<comment type="subcellular location">
    <subcellularLocation>
        <location evidence="1">Membrane</location>
        <topology evidence="1">Multi-pass membrane protein</topology>
    </subcellularLocation>
</comment>
<dbReference type="EMBL" id="BMXG01000023">
    <property type="protein sequence ID" value="GHC10338.1"/>
    <property type="molecule type" value="Genomic_DNA"/>
</dbReference>